<proteinExistence type="predicted"/>
<feature type="region of interest" description="Disordered" evidence="1">
    <location>
        <begin position="165"/>
        <end position="223"/>
    </location>
</feature>
<sequence length="244" mass="26957">MDQFVLIARYRAKQGKRGRALVVEHNLPAGRSYAGQIAERRTKGERRQQLHQTWDPEAAGLGVARSAIVSSEKVRGALFDDGHGMRKRKDSPPVLTFRETIRRAGCFALYKTQREPSPVKDVHPSCVHPLKPLSFSSTAADCGILARSQSHTPLQGLAAPRLSQTATKHPCPNHPRFPRNTSSPASRQQSCARKSSTSSNAVISKSTWPLAPRRESQSVPIPKTRRSITINAARIAKDNTVRLF</sequence>
<reference evidence="2 3" key="1">
    <citation type="journal article" date="2014" name="BMC Genomics">
        <title>Genome sequencing of four Aureobasidium pullulans varieties: biotechnological potential, stress tolerance, and description of new species.</title>
        <authorList>
            <person name="Gostin Ar C."/>
            <person name="Ohm R.A."/>
            <person name="Kogej T."/>
            <person name="Sonjak S."/>
            <person name="Turk M."/>
            <person name="Zajc J."/>
            <person name="Zalar P."/>
            <person name="Grube M."/>
            <person name="Sun H."/>
            <person name="Han J."/>
            <person name="Sharma A."/>
            <person name="Chiniquy J."/>
            <person name="Ngan C.Y."/>
            <person name="Lipzen A."/>
            <person name="Barry K."/>
            <person name="Grigoriev I.V."/>
            <person name="Gunde-Cimerman N."/>
        </authorList>
    </citation>
    <scope>NUCLEOTIDE SEQUENCE [LARGE SCALE GENOMIC DNA]</scope>
    <source>
        <strain evidence="2 3">CBS 147.97</strain>
    </source>
</reference>
<organism evidence="2 3">
    <name type="scientific">Aureobasidium namibiae CBS 147.97</name>
    <dbReference type="NCBI Taxonomy" id="1043004"/>
    <lineage>
        <taxon>Eukaryota</taxon>
        <taxon>Fungi</taxon>
        <taxon>Dikarya</taxon>
        <taxon>Ascomycota</taxon>
        <taxon>Pezizomycotina</taxon>
        <taxon>Dothideomycetes</taxon>
        <taxon>Dothideomycetidae</taxon>
        <taxon>Dothideales</taxon>
        <taxon>Saccotheciaceae</taxon>
        <taxon>Aureobasidium</taxon>
    </lineage>
</organism>
<keyword evidence="3" id="KW-1185">Reference proteome</keyword>
<dbReference type="HOGENOM" id="CLU_1137795_0_0_1"/>
<gene>
    <name evidence="2" type="ORF">M436DRAFT_59577</name>
</gene>
<dbReference type="EMBL" id="KL584702">
    <property type="protein sequence ID" value="KEQ77598.1"/>
    <property type="molecule type" value="Genomic_DNA"/>
</dbReference>
<dbReference type="AlphaFoldDB" id="A0A074WWN2"/>
<name>A0A074WWN2_9PEZI</name>
<protein>
    <submittedName>
        <fullName evidence="2">Uncharacterized protein</fullName>
    </submittedName>
</protein>
<dbReference type="OrthoDB" id="3833314at2759"/>
<evidence type="ECO:0000313" key="3">
    <source>
        <dbReference type="Proteomes" id="UP000027730"/>
    </source>
</evidence>
<feature type="compositionally biased region" description="Polar residues" evidence="1">
    <location>
        <begin position="179"/>
        <end position="207"/>
    </location>
</feature>
<dbReference type="Proteomes" id="UP000027730">
    <property type="component" value="Unassembled WGS sequence"/>
</dbReference>
<dbReference type="GeneID" id="25412834"/>
<dbReference type="RefSeq" id="XP_013432057.1">
    <property type="nucleotide sequence ID" value="XM_013576603.1"/>
</dbReference>
<evidence type="ECO:0000313" key="2">
    <source>
        <dbReference type="EMBL" id="KEQ77598.1"/>
    </source>
</evidence>
<evidence type="ECO:0000256" key="1">
    <source>
        <dbReference type="SAM" id="MobiDB-lite"/>
    </source>
</evidence>
<accession>A0A074WWN2</accession>